<dbReference type="KEGG" id="dvl:Dvul_1545"/>
<keyword evidence="9 15" id="KW-0479">Metal-binding</keyword>
<proteinExistence type="inferred from homology"/>
<keyword evidence="10 15" id="KW-0660">Purine salvage</keyword>
<dbReference type="GO" id="GO:0052657">
    <property type="term" value="F:guanine phosphoribosyltransferase activity"/>
    <property type="evidence" value="ECO:0007669"/>
    <property type="project" value="UniProtKB-ARBA"/>
</dbReference>
<accession>A0A0H3A8E4</accession>
<dbReference type="Pfam" id="PF00156">
    <property type="entry name" value="Pribosyltran"/>
    <property type="match status" value="1"/>
</dbReference>
<evidence type="ECO:0000256" key="2">
    <source>
        <dbReference type="ARBA" id="ARBA00004496"/>
    </source>
</evidence>
<dbReference type="InterPro" id="IPR005904">
    <property type="entry name" value="Hxn_phspho_trans"/>
</dbReference>
<evidence type="ECO:0000256" key="5">
    <source>
        <dbReference type="ARBA" id="ARBA00011895"/>
    </source>
</evidence>
<evidence type="ECO:0000256" key="6">
    <source>
        <dbReference type="ARBA" id="ARBA00022490"/>
    </source>
</evidence>
<dbReference type="GO" id="GO:0005829">
    <property type="term" value="C:cytosol"/>
    <property type="evidence" value="ECO:0007669"/>
    <property type="project" value="TreeGrafter"/>
</dbReference>
<evidence type="ECO:0000256" key="14">
    <source>
        <dbReference type="ARBA" id="ARBA00049402"/>
    </source>
</evidence>
<dbReference type="GO" id="GO:0006178">
    <property type="term" value="P:guanine salvage"/>
    <property type="evidence" value="ECO:0007669"/>
    <property type="project" value="TreeGrafter"/>
</dbReference>
<evidence type="ECO:0000259" key="16">
    <source>
        <dbReference type="Pfam" id="PF00156"/>
    </source>
</evidence>
<reference evidence="18" key="1">
    <citation type="journal article" date="2009" name="Environ. Microbiol.">
        <title>Contribution of mobile genetic elements to Desulfovibrio vulgaris genome plasticity.</title>
        <authorList>
            <person name="Walker C.B."/>
            <person name="Stolyar S."/>
            <person name="Chivian D."/>
            <person name="Pinel N."/>
            <person name="Gabster J.A."/>
            <person name="Dehal P.S."/>
            <person name="He Z."/>
            <person name="Yang Z.K."/>
            <person name="Yen H.C."/>
            <person name="Zhou J."/>
            <person name="Wall J.D."/>
            <person name="Hazen T.C."/>
            <person name="Arkin A.P."/>
            <person name="Stahl D.A."/>
        </authorList>
    </citation>
    <scope>NUCLEOTIDE SEQUENCE [LARGE SCALE GENOMIC DNA]</scope>
    <source>
        <strain evidence="18">DP4</strain>
    </source>
</reference>
<keyword evidence="6 15" id="KW-0963">Cytoplasm</keyword>
<dbReference type="CDD" id="cd06223">
    <property type="entry name" value="PRTases_typeI"/>
    <property type="match status" value="1"/>
</dbReference>
<comment type="cofactor">
    <cofactor evidence="1 15">
        <name>Mg(2+)</name>
        <dbReference type="ChEBI" id="CHEBI:18420"/>
    </cofactor>
</comment>
<dbReference type="SMR" id="A0A0H3A8E4"/>
<dbReference type="UniPathway" id="UPA00591">
    <property type="reaction ID" value="UER00648"/>
</dbReference>
<dbReference type="GO" id="GO:0000166">
    <property type="term" value="F:nucleotide binding"/>
    <property type="evidence" value="ECO:0007669"/>
    <property type="project" value="UniProtKB-KW"/>
</dbReference>
<dbReference type="InterPro" id="IPR029057">
    <property type="entry name" value="PRTase-like"/>
</dbReference>
<sequence>MIIKDLKVVYSEEQIAARVRELAQEINRLYKGEPLVVVCVLKGAFMFFTDLVRHLDMHPELDFVRLASYGDATHRGSTISFLKDVEVKLEGKHVLIVEDIVDTGHTMDFLFRQLAARGAKSMRLAVLVDKTERREVPVRADFVGFALPRGFIVGYGLDYAQKYRELGAIYEAIVDA</sequence>
<dbReference type="PANTHER" id="PTHR43340:SF1">
    <property type="entry name" value="HYPOXANTHINE PHOSPHORIBOSYLTRANSFERASE"/>
    <property type="match status" value="1"/>
</dbReference>
<comment type="catalytic activity">
    <reaction evidence="14">
        <text>IMP + diphosphate = hypoxanthine + 5-phospho-alpha-D-ribose 1-diphosphate</text>
        <dbReference type="Rhea" id="RHEA:17973"/>
        <dbReference type="ChEBI" id="CHEBI:17368"/>
        <dbReference type="ChEBI" id="CHEBI:33019"/>
        <dbReference type="ChEBI" id="CHEBI:58017"/>
        <dbReference type="ChEBI" id="CHEBI:58053"/>
        <dbReference type="EC" id="2.4.2.8"/>
    </reaction>
    <physiologicalReaction direction="right-to-left" evidence="14">
        <dbReference type="Rhea" id="RHEA:17975"/>
    </physiologicalReaction>
</comment>
<dbReference type="PANTHER" id="PTHR43340">
    <property type="entry name" value="HYPOXANTHINE-GUANINE PHOSPHORIBOSYLTRANSFERASE"/>
    <property type="match status" value="1"/>
</dbReference>
<comment type="subcellular location">
    <subcellularLocation>
        <location evidence="2 15">Cytoplasm</location>
    </subcellularLocation>
</comment>
<dbReference type="GO" id="GO:0004422">
    <property type="term" value="F:hypoxanthine phosphoribosyltransferase activity"/>
    <property type="evidence" value="ECO:0007669"/>
    <property type="project" value="InterPro"/>
</dbReference>
<feature type="domain" description="Phosphoribosyltransferase" evidence="16">
    <location>
        <begin position="11"/>
        <end position="159"/>
    </location>
</feature>
<evidence type="ECO:0000256" key="15">
    <source>
        <dbReference type="RuleBase" id="RU364099"/>
    </source>
</evidence>
<keyword evidence="12 15" id="KW-0460">Magnesium</keyword>
<evidence type="ECO:0000313" key="17">
    <source>
        <dbReference type="EMBL" id="ABM28562.1"/>
    </source>
</evidence>
<evidence type="ECO:0000313" key="18">
    <source>
        <dbReference type="Proteomes" id="UP000009173"/>
    </source>
</evidence>
<dbReference type="InterPro" id="IPR050408">
    <property type="entry name" value="HGPRT"/>
</dbReference>
<dbReference type="HOGENOM" id="CLU_073615_0_1_7"/>
<gene>
    <name evidence="17" type="ordered locus">Dvul_1545</name>
</gene>
<evidence type="ECO:0000256" key="9">
    <source>
        <dbReference type="ARBA" id="ARBA00022723"/>
    </source>
</evidence>
<evidence type="ECO:0000256" key="4">
    <source>
        <dbReference type="ARBA" id="ARBA00008391"/>
    </source>
</evidence>
<dbReference type="AlphaFoldDB" id="A0A0H3A8E4"/>
<dbReference type="GO" id="GO:0000287">
    <property type="term" value="F:magnesium ion binding"/>
    <property type="evidence" value="ECO:0007669"/>
    <property type="project" value="TreeGrafter"/>
</dbReference>
<keyword evidence="8 15" id="KW-0808">Transferase</keyword>
<dbReference type="EMBL" id="CP000527">
    <property type="protein sequence ID" value="ABM28562.1"/>
    <property type="molecule type" value="Genomic_DNA"/>
</dbReference>
<dbReference type="GO" id="GO:0046100">
    <property type="term" value="P:hypoxanthine metabolic process"/>
    <property type="evidence" value="ECO:0007669"/>
    <property type="project" value="TreeGrafter"/>
</dbReference>
<keyword evidence="11 15" id="KW-0547">Nucleotide-binding</keyword>
<evidence type="ECO:0000256" key="7">
    <source>
        <dbReference type="ARBA" id="ARBA00022676"/>
    </source>
</evidence>
<protein>
    <recommendedName>
        <fullName evidence="5 15">Hypoxanthine phosphoribosyltransferase</fullName>
        <ecNumber evidence="5 15">2.4.2.8</ecNumber>
    </recommendedName>
</protein>
<dbReference type="NCBIfam" id="TIGR01203">
    <property type="entry name" value="HGPRTase"/>
    <property type="match status" value="1"/>
</dbReference>
<evidence type="ECO:0000256" key="3">
    <source>
        <dbReference type="ARBA" id="ARBA00004669"/>
    </source>
</evidence>
<organism evidence="17 18">
    <name type="scientific">Nitratidesulfovibrio vulgaris (strain DP4)</name>
    <name type="common">Desulfovibrio vulgaris</name>
    <dbReference type="NCBI Taxonomy" id="391774"/>
    <lineage>
        <taxon>Bacteria</taxon>
        <taxon>Pseudomonadati</taxon>
        <taxon>Thermodesulfobacteriota</taxon>
        <taxon>Desulfovibrionia</taxon>
        <taxon>Desulfovibrionales</taxon>
        <taxon>Desulfovibrionaceae</taxon>
        <taxon>Nitratidesulfovibrio</taxon>
    </lineage>
</organism>
<dbReference type="InterPro" id="IPR000836">
    <property type="entry name" value="PRTase_dom"/>
</dbReference>
<dbReference type="SUPFAM" id="SSF53271">
    <property type="entry name" value="PRTase-like"/>
    <property type="match status" value="1"/>
</dbReference>
<comment type="pathway">
    <text evidence="3 15">Purine metabolism; IMP biosynthesis via salvage pathway; IMP from hypoxanthine: step 1/1.</text>
</comment>
<comment type="catalytic activity">
    <reaction evidence="13">
        <text>GMP + diphosphate = guanine + 5-phospho-alpha-D-ribose 1-diphosphate</text>
        <dbReference type="Rhea" id="RHEA:25424"/>
        <dbReference type="ChEBI" id="CHEBI:16235"/>
        <dbReference type="ChEBI" id="CHEBI:33019"/>
        <dbReference type="ChEBI" id="CHEBI:58017"/>
        <dbReference type="ChEBI" id="CHEBI:58115"/>
        <dbReference type="EC" id="2.4.2.8"/>
    </reaction>
    <physiologicalReaction direction="right-to-left" evidence="13">
        <dbReference type="Rhea" id="RHEA:25426"/>
    </physiologicalReaction>
</comment>
<evidence type="ECO:0000256" key="11">
    <source>
        <dbReference type="ARBA" id="ARBA00022741"/>
    </source>
</evidence>
<dbReference type="EC" id="2.4.2.8" evidence="5 15"/>
<keyword evidence="7 15" id="KW-0328">Glycosyltransferase</keyword>
<evidence type="ECO:0000256" key="13">
    <source>
        <dbReference type="ARBA" id="ARBA00048811"/>
    </source>
</evidence>
<dbReference type="RefSeq" id="WP_010938879.1">
    <property type="nucleotide sequence ID" value="NC_008751.1"/>
</dbReference>
<dbReference type="Proteomes" id="UP000009173">
    <property type="component" value="Chromosome"/>
</dbReference>
<dbReference type="GO" id="GO:0032263">
    <property type="term" value="P:GMP salvage"/>
    <property type="evidence" value="ECO:0007669"/>
    <property type="project" value="TreeGrafter"/>
</dbReference>
<dbReference type="GO" id="GO:0006166">
    <property type="term" value="P:purine ribonucleoside salvage"/>
    <property type="evidence" value="ECO:0007669"/>
    <property type="project" value="UniProtKB-KW"/>
</dbReference>
<dbReference type="GO" id="GO:0032264">
    <property type="term" value="P:IMP salvage"/>
    <property type="evidence" value="ECO:0007669"/>
    <property type="project" value="UniProtKB-UniPathway"/>
</dbReference>
<evidence type="ECO:0000256" key="10">
    <source>
        <dbReference type="ARBA" id="ARBA00022726"/>
    </source>
</evidence>
<evidence type="ECO:0000256" key="12">
    <source>
        <dbReference type="ARBA" id="ARBA00022842"/>
    </source>
</evidence>
<dbReference type="Gene3D" id="3.40.50.2020">
    <property type="match status" value="1"/>
</dbReference>
<dbReference type="FunFam" id="3.40.50.2020:FF:000006">
    <property type="entry name" value="Hypoxanthine phosphoribosyltransferase"/>
    <property type="match status" value="1"/>
</dbReference>
<evidence type="ECO:0000256" key="1">
    <source>
        <dbReference type="ARBA" id="ARBA00001946"/>
    </source>
</evidence>
<evidence type="ECO:0000256" key="8">
    <source>
        <dbReference type="ARBA" id="ARBA00022679"/>
    </source>
</evidence>
<name>A0A0H3A8E4_NITV4</name>
<comment type="similarity">
    <text evidence="4 15">Belongs to the purine/pyrimidine phosphoribosyltransferase family.</text>
</comment>